<dbReference type="PANTHER" id="PTHR45138:SF9">
    <property type="entry name" value="DIGUANYLATE CYCLASE DGCM-RELATED"/>
    <property type="match status" value="1"/>
</dbReference>
<accession>A0A3E2BM99</accession>
<dbReference type="GO" id="GO:0052621">
    <property type="term" value="F:diguanylate cyclase activity"/>
    <property type="evidence" value="ECO:0007669"/>
    <property type="project" value="TreeGrafter"/>
</dbReference>
<dbReference type="SUPFAM" id="SSF55073">
    <property type="entry name" value="Nucleotide cyclase"/>
    <property type="match status" value="1"/>
</dbReference>
<dbReference type="Proteomes" id="UP000257323">
    <property type="component" value="Unassembled WGS sequence"/>
</dbReference>
<feature type="transmembrane region" description="Helical" evidence="1">
    <location>
        <begin position="120"/>
        <end position="137"/>
    </location>
</feature>
<keyword evidence="1" id="KW-1133">Transmembrane helix</keyword>
<dbReference type="InterPro" id="IPR050469">
    <property type="entry name" value="Diguanylate_Cyclase"/>
</dbReference>
<sequence length="379" mass="43226">MSNSTLNPLTLTFGNAELEKKFLDSYHQRAVVRFRWAIALAIFLYSVFAVLDSVSVGPLWSWIWFIRFAIVNPVLIVCFLLSFKKGFFIRHYQEIASLGILAGGGGILAMLALIPDPALYLYSQGLMLVLIYNYTFLGLRFVRASLNCLLIILGFELVSLWVNPLPRHVFINNNFFLISANLIGMAVAYYLERLNRDNFLHGISMRKLAEVDSLTGLLNRGFFMDEAKRLLSRRESNGELSAFCILDLDRFKEINDTLGHLLGDEILMNLGQVIARKMRSSDLIGRLGGDELGFFFPEVKNEVDILNIFMKLKTEFQTISQGVEWPVTFSVGCITFGRELRDLFQCYARADRALLRAKQNRDFLVMVDSAEKIVLERKL</sequence>
<keyword evidence="1" id="KW-0472">Membrane</keyword>
<dbReference type="CDD" id="cd01949">
    <property type="entry name" value="GGDEF"/>
    <property type="match status" value="1"/>
</dbReference>
<evidence type="ECO:0000313" key="4">
    <source>
        <dbReference type="Proteomes" id="UP000257323"/>
    </source>
</evidence>
<proteinExistence type="predicted"/>
<feature type="transmembrane region" description="Helical" evidence="1">
    <location>
        <begin position="144"/>
        <end position="162"/>
    </location>
</feature>
<dbReference type="Pfam" id="PF00990">
    <property type="entry name" value="GGDEF"/>
    <property type="match status" value="1"/>
</dbReference>
<comment type="caution">
    <text evidence="3">The sequence shown here is derived from an EMBL/GenBank/DDBJ whole genome shotgun (WGS) entry which is preliminary data.</text>
</comment>
<dbReference type="NCBIfam" id="TIGR00254">
    <property type="entry name" value="GGDEF"/>
    <property type="match status" value="1"/>
</dbReference>
<dbReference type="AlphaFoldDB" id="A0A3E2BM99"/>
<evidence type="ECO:0000256" key="1">
    <source>
        <dbReference type="SAM" id="Phobius"/>
    </source>
</evidence>
<dbReference type="Gene3D" id="3.30.70.270">
    <property type="match status" value="1"/>
</dbReference>
<dbReference type="InterPro" id="IPR029787">
    <property type="entry name" value="Nucleotide_cyclase"/>
</dbReference>
<dbReference type="InterPro" id="IPR000160">
    <property type="entry name" value="GGDEF_dom"/>
</dbReference>
<feature type="domain" description="GGDEF" evidence="2">
    <location>
        <begin position="239"/>
        <end position="369"/>
    </location>
</feature>
<gene>
    <name evidence="3" type="ORF">OP8BY_2249</name>
</gene>
<evidence type="ECO:0000313" key="3">
    <source>
        <dbReference type="EMBL" id="RFT15851.1"/>
    </source>
</evidence>
<feature type="transmembrane region" description="Helical" evidence="1">
    <location>
        <begin position="30"/>
        <end position="50"/>
    </location>
</feature>
<dbReference type="PROSITE" id="PS50887">
    <property type="entry name" value="GGDEF"/>
    <property type="match status" value="1"/>
</dbReference>
<keyword evidence="1" id="KW-0812">Transmembrane</keyword>
<feature type="transmembrane region" description="Helical" evidence="1">
    <location>
        <begin position="174"/>
        <end position="191"/>
    </location>
</feature>
<name>A0A3E2BM99_9BACT</name>
<dbReference type="InterPro" id="IPR043128">
    <property type="entry name" value="Rev_trsase/Diguanyl_cyclase"/>
</dbReference>
<dbReference type="PANTHER" id="PTHR45138">
    <property type="entry name" value="REGULATORY COMPONENTS OF SENSORY TRANSDUCTION SYSTEM"/>
    <property type="match status" value="1"/>
</dbReference>
<dbReference type="EMBL" id="QUAH01000006">
    <property type="protein sequence ID" value="RFT15851.1"/>
    <property type="molecule type" value="Genomic_DNA"/>
</dbReference>
<feature type="transmembrane region" description="Helical" evidence="1">
    <location>
        <begin position="95"/>
        <end position="114"/>
    </location>
</feature>
<evidence type="ECO:0000259" key="2">
    <source>
        <dbReference type="PROSITE" id="PS50887"/>
    </source>
</evidence>
<protein>
    <submittedName>
        <fullName evidence="3">Diguanylate cyclase/phosphodiesterase (GGDEF &amp; EAL domains) with PAS/PAC sensor(S)</fullName>
    </submittedName>
</protein>
<feature type="transmembrane region" description="Helical" evidence="1">
    <location>
        <begin position="62"/>
        <end position="83"/>
    </location>
</feature>
<organism evidence="3 4">
    <name type="scientific">Candidatus Saccharicenans subterraneus</name>
    <dbReference type="NCBI Taxonomy" id="2508984"/>
    <lineage>
        <taxon>Bacteria</taxon>
        <taxon>Candidatus Aminicenantota</taxon>
        <taxon>Candidatus Aminicenantia</taxon>
        <taxon>Candidatus Aminicenantales</taxon>
        <taxon>Candidatus Saccharicenantaceae</taxon>
        <taxon>Candidatus Saccharicenans</taxon>
    </lineage>
</organism>
<reference evidence="3 4" key="1">
    <citation type="submission" date="2018-08" db="EMBL/GenBank/DDBJ databases">
        <title>Genome analysis of the thermophilic bacterium of the candidate phylum Aminicenantes from deep subsurface aquifer revealed its physiology and ecological role.</title>
        <authorList>
            <person name="Kadnikov V.V."/>
            <person name="Mardanov A.V."/>
            <person name="Beletsky A.V."/>
            <person name="Karnachuk O.V."/>
            <person name="Ravin N.V."/>
        </authorList>
    </citation>
    <scope>NUCLEOTIDE SEQUENCE [LARGE SCALE GENOMIC DNA]</scope>
    <source>
        <strain evidence="3">BY38</strain>
    </source>
</reference>
<dbReference type="SMART" id="SM00267">
    <property type="entry name" value="GGDEF"/>
    <property type="match status" value="1"/>
</dbReference>